<dbReference type="OrthoDB" id="9774737at2"/>
<dbReference type="EMBL" id="BMOB01000004">
    <property type="protein sequence ID" value="GGI84575.1"/>
    <property type="molecule type" value="Genomic_DNA"/>
</dbReference>
<dbReference type="AlphaFoldDB" id="A0A917JU92"/>
<comment type="function">
    <text evidence="9">Involved in the regulation of the intracellular balance of NAD and NADP, and is a key enzyme in the biosynthesis of NADP. Catalyzes specifically the phosphorylation on 2'-hydroxyl of the adenosine moiety of NAD to yield NADP.</text>
</comment>
<dbReference type="RefSeq" id="WP_131776562.1">
    <property type="nucleotide sequence ID" value="NZ_BMOB01000004.1"/>
</dbReference>
<keyword evidence="2 9" id="KW-0808">Transferase</keyword>
<evidence type="ECO:0000256" key="6">
    <source>
        <dbReference type="ARBA" id="ARBA00022857"/>
    </source>
</evidence>
<comment type="cofactor">
    <cofactor evidence="9">
        <name>a divalent metal cation</name>
        <dbReference type="ChEBI" id="CHEBI:60240"/>
    </cofactor>
</comment>
<gene>
    <name evidence="9 10" type="primary">nadK</name>
    <name evidence="10" type="ORF">GCM10007966_11440</name>
</gene>
<feature type="binding site" evidence="9">
    <location>
        <position position="160"/>
    </location>
    <ligand>
        <name>NAD(+)</name>
        <dbReference type="ChEBI" id="CHEBI:57540"/>
    </ligand>
</feature>
<dbReference type="InterPro" id="IPR002504">
    <property type="entry name" value="NADK"/>
</dbReference>
<keyword evidence="11" id="KW-1185">Reference proteome</keyword>
<dbReference type="GO" id="GO:0051287">
    <property type="term" value="F:NAD binding"/>
    <property type="evidence" value="ECO:0007669"/>
    <property type="project" value="UniProtKB-ARBA"/>
</dbReference>
<dbReference type="HAMAP" id="MF_00361">
    <property type="entry name" value="NAD_kinase"/>
    <property type="match status" value="1"/>
</dbReference>
<evidence type="ECO:0000256" key="4">
    <source>
        <dbReference type="ARBA" id="ARBA00022777"/>
    </source>
</evidence>
<dbReference type="FunFam" id="2.60.200.30:FF:000009">
    <property type="entry name" value="Poly(P)/ATP NAD kinase"/>
    <property type="match status" value="1"/>
</dbReference>
<feature type="binding site" evidence="9">
    <location>
        <begin position="75"/>
        <end position="76"/>
    </location>
    <ligand>
        <name>NAD(+)</name>
        <dbReference type="ChEBI" id="CHEBI:57540"/>
    </ligand>
</feature>
<accession>A0A917JU92</accession>
<dbReference type="InterPro" id="IPR016064">
    <property type="entry name" value="NAD/diacylglycerol_kinase_sf"/>
</dbReference>
<dbReference type="GO" id="GO:0005737">
    <property type="term" value="C:cytoplasm"/>
    <property type="evidence" value="ECO:0007669"/>
    <property type="project" value="UniProtKB-SubCell"/>
</dbReference>
<dbReference type="GO" id="GO:0019674">
    <property type="term" value="P:NAD+ metabolic process"/>
    <property type="evidence" value="ECO:0007669"/>
    <property type="project" value="InterPro"/>
</dbReference>
<keyword evidence="3 9" id="KW-0547">Nucleotide-binding</keyword>
<keyword evidence="1 9" id="KW-0963">Cytoplasm</keyword>
<sequence>MTKQKFKRVILYARQHRANQGVNETLHRLIGYLKSKKIAAFQDADTASNFELKLPVLERDNMGENQDIIVVVGGDGSLLSAARMAIKVNVPVVGINRGRLGFLTDISPSEIEDQLSAVLNGEYQEERRFLLQTRIHDEDSTYFQGDALNDVVLSRGRETHLIEFDVCINQQFVSHYRADGLILATPTGSTAYALSAGGPIMHPLLNAMVMVPMFSHSLTTRPLVIDGHDVVDLKISQSNESDLQISCDGHESRTVKPGQIISIEKNAQQLKLLHPKEYNYYDTLRIKLGWGSKSQG</sequence>
<evidence type="ECO:0000256" key="3">
    <source>
        <dbReference type="ARBA" id="ARBA00022741"/>
    </source>
</evidence>
<protein>
    <recommendedName>
        <fullName evidence="9">NAD kinase</fullName>
        <ecNumber evidence="9">2.7.1.23</ecNumber>
    </recommendedName>
    <alternativeName>
        <fullName evidence="9">ATP-dependent NAD kinase</fullName>
    </alternativeName>
</protein>
<dbReference type="GO" id="GO:0046872">
    <property type="term" value="F:metal ion binding"/>
    <property type="evidence" value="ECO:0007669"/>
    <property type="project" value="UniProtKB-UniRule"/>
</dbReference>
<evidence type="ECO:0000256" key="5">
    <source>
        <dbReference type="ARBA" id="ARBA00022840"/>
    </source>
</evidence>
<dbReference type="GO" id="GO:0005524">
    <property type="term" value="F:ATP binding"/>
    <property type="evidence" value="ECO:0007669"/>
    <property type="project" value="UniProtKB-KW"/>
</dbReference>
<feature type="active site" description="Proton acceptor" evidence="9">
    <location>
        <position position="75"/>
    </location>
</feature>
<dbReference type="GO" id="GO:0006741">
    <property type="term" value="P:NADP+ biosynthetic process"/>
    <property type="evidence" value="ECO:0007669"/>
    <property type="project" value="UniProtKB-UniRule"/>
</dbReference>
<evidence type="ECO:0000256" key="7">
    <source>
        <dbReference type="ARBA" id="ARBA00023027"/>
    </source>
</evidence>
<keyword evidence="6 9" id="KW-0521">NADP</keyword>
<keyword evidence="5 9" id="KW-0067">ATP-binding</keyword>
<dbReference type="Pfam" id="PF20143">
    <property type="entry name" value="NAD_kinase_C"/>
    <property type="match status" value="1"/>
</dbReference>
<proteinExistence type="inferred from homology"/>
<dbReference type="Gene3D" id="2.60.200.30">
    <property type="entry name" value="Probable inorganic polyphosphate/atp-NAD kinase, domain 2"/>
    <property type="match status" value="1"/>
</dbReference>
<organism evidence="10 11">
    <name type="scientific">Legionella impletisoli</name>
    <dbReference type="NCBI Taxonomy" id="343510"/>
    <lineage>
        <taxon>Bacteria</taxon>
        <taxon>Pseudomonadati</taxon>
        <taxon>Pseudomonadota</taxon>
        <taxon>Gammaproteobacteria</taxon>
        <taxon>Legionellales</taxon>
        <taxon>Legionellaceae</taxon>
        <taxon>Legionella</taxon>
    </lineage>
</organism>
<comment type="catalytic activity">
    <reaction evidence="8 9">
        <text>NAD(+) + ATP = ADP + NADP(+) + H(+)</text>
        <dbReference type="Rhea" id="RHEA:18629"/>
        <dbReference type="ChEBI" id="CHEBI:15378"/>
        <dbReference type="ChEBI" id="CHEBI:30616"/>
        <dbReference type="ChEBI" id="CHEBI:57540"/>
        <dbReference type="ChEBI" id="CHEBI:58349"/>
        <dbReference type="ChEBI" id="CHEBI:456216"/>
        <dbReference type="EC" id="2.7.1.23"/>
    </reaction>
</comment>
<dbReference type="EC" id="2.7.1.23" evidence="9"/>
<dbReference type="PANTHER" id="PTHR20275">
    <property type="entry name" value="NAD KINASE"/>
    <property type="match status" value="1"/>
</dbReference>
<evidence type="ECO:0000256" key="1">
    <source>
        <dbReference type="ARBA" id="ARBA00022490"/>
    </source>
</evidence>
<comment type="caution">
    <text evidence="9">Lacks conserved residue(s) required for the propagation of feature annotation.</text>
</comment>
<keyword evidence="4 9" id="KW-0418">Kinase</keyword>
<evidence type="ECO:0000256" key="8">
    <source>
        <dbReference type="ARBA" id="ARBA00047925"/>
    </source>
</evidence>
<name>A0A917JU92_9GAMM</name>
<feature type="binding site" evidence="9">
    <location>
        <position position="177"/>
    </location>
    <ligand>
        <name>NAD(+)</name>
        <dbReference type="ChEBI" id="CHEBI:57540"/>
    </ligand>
</feature>
<comment type="caution">
    <text evidence="10">The sequence shown here is derived from an EMBL/GenBank/DDBJ whole genome shotgun (WGS) entry which is preliminary data.</text>
</comment>
<dbReference type="GO" id="GO:0003951">
    <property type="term" value="F:NAD+ kinase activity"/>
    <property type="evidence" value="ECO:0007669"/>
    <property type="project" value="UniProtKB-UniRule"/>
</dbReference>
<evidence type="ECO:0000313" key="11">
    <source>
        <dbReference type="Proteomes" id="UP000630149"/>
    </source>
</evidence>
<dbReference type="InterPro" id="IPR017437">
    <property type="entry name" value="ATP-NAD_kinase_PpnK-typ_C"/>
</dbReference>
<dbReference type="InterPro" id="IPR017438">
    <property type="entry name" value="ATP-NAD_kinase_N"/>
</dbReference>
<dbReference type="Gene3D" id="3.40.50.10330">
    <property type="entry name" value="Probable inorganic polyphosphate/atp-NAD kinase, domain 1"/>
    <property type="match status" value="1"/>
</dbReference>
<dbReference type="Pfam" id="PF01513">
    <property type="entry name" value="NAD_kinase"/>
    <property type="match status" value="1"/>
</dbReference>
<evidence type="ECO:0000256" key="2">
    <source>
        <dbReference type="ARBA" id="ARBA00022679"/>
    </source>
</evidence>
<evidence type="ECO:0000256" key="9">
    <source>
        <dbReference type="HAMAP-Rule" id="MF_00361"/>
    </source>
</evidence>
<comment type="similarity">
    <text evidence="9">Belongs to the NAD kinase family.</text>
</comment>
<keyword evidence="7 9" id="KW-0520">NAD</keyword>
<feature type="binding site" evidence="9">
    <location>
        <begin position="190"/>
        <end position="195"/>
    </location>
    <ligand>
        <name>NAD(+)</name>
        <dbReference type="ChEBI" id="CHEBI:57540"/>
    </ligand>
</feature>
<evidence type="ECO:0000313" key="10">
    <source>
        <dbReference type="EMBL" id="GGI84575.1"/>
    </source>
</evidence>
<feature type="binding site" evidence="9">
    <location>
        <begin position="149"/>
        <end position="150"/>
    </location>
    <ligand>
        <name>NAD(+)</name>
        <dbReference type="ChEBI" id="CHEBI:57540"/>
    </ligand>
</feature>
<reference evidence="10" key="1">
    <citation type="journal article" date="2014" name="Int. J. Syst. Evol. Microbiol.">
        <title>Complete genome sequence of Corynebacterium casei LMG S-19264T (=DSM 44701T), isolated from a smear-ripened cheese.</title>
        <authorList>
            <consortium name="US DOE Joint Genome Institute (JGI-PGF)"/>
            <person name="Walter F."/>
            <person name="Albersmeier A."/>
            <person name="Kalinowski J."/>
            <person name="Ruckert C."/>
        </authorList>
    </citation>
    <scope>NUCLEOTIDE SEQUENCE</scope>
    <source>
        <strain evidence="10">JCM 13919</strain>
    </source>
</reference>
<feature type="binding site" evidence="9">
    <location>
        <position position="179"/>
    </location>
    <ligand>
        <name>NAD(+)</name>
        <dbReference type="ChEBI" id="CHEBI:57540"/>
    </ligand>
</feature>
<comment type="subcellular location">
    <subcellularLocation>
        <location evidence="9">Cytoplasm</location>
    </subcellularLocation>
</comment>
<reference evidence="10" key="2">
    <citation type="submission" date="2020-09" db="EMBL/GenBank/DDBJ databases">
        <authorList>
            <person name="Sun Q."/>
            <person name="Ohkuma M."/>
        </authorList>
    </citation>
    <scope>NUCLEOTIDE SEQUENCE</scope>
    <source>
        <strain evidence="10">JCM 13919</strain>
    </source>
</reference>
<dbReference type="PANTHER" id="PTHR20275:SF0">
    <property type="entry name" value="NAD KINASE"/>
    <property type="match status" value="1"/>
</dbReference>
<dbReference type="SUPFAM" id="SSF111331">
    <property type="entry name" value="NAD kinase/diacylglycerol kinase-like"/>
    <property type="match status" value="1"/>
</dbReference>
<dbReference type="NCBIfam" id="NF002306">
    <property type="entry name" value="PRK01231.1"/>
    <property type="match status" value="1"/>
</dbReference>
<dbReference type="Proteomes" id="UP000630149">
    <property type="component" value="Unassembled WGS sequence"/>
</dbReference>